<organism evidence="1 2">
    <name type="scientific">Tanacetum coccineum</name>
    <dbReference type="NCBI Taxonomy" id="301880"/>
    <lineage>
        <taxon>Eukaryota</taxon>
        <taxon>Viridiplantae</taxon>
        <taxon>Streptophyta</taxon>
        <taxon>Embryophyta</taxon>
        <taxon>Tracheophyta</taxon>
        <taxon>Spermatophyta</taxon>
        <taxon>Magnoliopsida</taxon>
        <taxon>eudicotyledons</taxon>
        <taxon>Gunneridae</taxon>
        <taxon>Pentapetalae</taxon>
        <taxon>asterids</taxon>
        <taxon>campanulids</taxon>
        <taxon>Asterales</taxon>
        <taxon>Asteraceae</taxon>
        <taxon>Asteroideae</taxon>
        <taxon>Anthemideae</taxon>
        <taxon>Anthemidinae</taxon>
        <taxon>Tanacetum</taxon>
    </lineage>
</organism>
<sequence length="334" mass="38418">MHNNIMAAGSRDRPPMLAMGRYVQWQSRFLRYIDTRPNGDALRKCILKGPYKLSTVTIPAVPAIDDSLEVPKQTAVETLLNMSPENKEHYQSEKEAVHLLLTGIRDEIYSIVDACKIAHDMWIAIERLQQVATMQVNVQFLQQLQPEWSRFVKIVKQNHDLDTISYHKHFDVLKQYQKENVDTSPRYKNDNQIGQFGNQRTVTVAGSRETVGNHVKKRCDVSKQAEKGVRLQVEQADWIKVMDEEIDEQELEAHYNYMVTIQEVPIANSGTDTEPLEQVEYDAEYNLFANDRQDSEQPESISNTCVVEQVDSNAILIHQICVIMKSRLTQNAED</sequence>
<evidence type="ECO:0000313" key="1">
    <source>
        <dbReference type="EMBL" id="GJT14822.1"/>
    </source>
</evidence>
<reference evidence="1" key="2">
    <citation type="submission" date="2022-01" db="EMBL/GenBank/DDBJ databases">
        <authorList>
            <person name="Yamashiro T."/>
            <person name="Shiraishi A."/>
            <person name="Satake H."/>
            <person name="Nakayama K."/>
        </authorList>
    </citation>
    <scope>NUCLEOTIDE SEQUENCE</scope>
</reference>
<evidence type="ECO:0008006" key="3">
    <source>
        <dbReference type="Google" id="ProtNLM"/>
    </source>
</evidence>
<proteinExistence type="predicted"/>
<dbReference type="EMBL" id="BQNB010013345">
    <property type="protein sequence ID" value="GJT14822.1"/>
    <property type="molecule type" value="Genomic_DNA"/>
</dbReference>
<keyword evidence="2" id="KW-1185">Reference proteome</keyword>
<accession>A0ABQ5BLY8</accession>
<name>A0ABQ5BLY8_9ASTR</name>
<protein>
    <recommendedName>
        <fullName evidence="3">Gag-Pol polyprotein</fullName>
    </recommendedName>
</protein>
<evidence type="ECO:0000313" key="2">
    <source>
        <dbReference type="Proteomes" id="UP001151760"/>
    </source>
</evidence>
<reference evidence="1" key="1">
    <citation type="journal article" date="2022" name="Int. J. Mol. Sci.">
        <title>Draft Genome of Tanacetum Coccineum: Genomic Comparison of Closely Related Tanacetum-Family Plants.</title>
        <authorList>
            <person name="Yamashiro T."/>
            <person name="Shiraishi A."/>
            <person name="Nakayama K."/>
            <person name="Satake H."/>
        </authorList>
    </citation>
    <scope>NUCLEOTIDE SEQUENCE</scope>
</reference>
<dbReference type="Proteomes" id="UP001151760">
    <property type="component" value="Unassembled WGS sequence"/>
</dbReference>
<gene>
    <name evidence="1" type="ORF">Tco_0873528</name>
</gene>
<comment type="caution">
    <text evidence="1">The sequence shown here is derived from an EMBL/GenBank/DDBJ whole genome shotgun (WGS) entry which is preliminary data.</text>
</comment>